<keyword evidence="2" id="KW-1185">Reference proteome</keyword>
<name>A0A484I5M2_9ARCH</name>
<evidence type="ECO:0000313" key="2">
    <source>
        <dbReference type="Proteomes" id="UP000294299"/>
    </source>
</evidence>
<accession>A0A484I5M2</accession>
<dbReference type="Proteomes" id="UP000294299">
    <property type="component" value="Chromosome NFRAN"/>
</dbReference>
<organism evidence="1 2">
    <name type="scientific">Candidatus Nitrosocosmicus franklandianus</name>
    <dbReference type="NCBI Taxonomy" id="1798806"/>
    <lineage>
        <taxon>Archaea</taxon>
        <taxon>Nitrososphaerota</taxon>
        <taxon>Nitrososphaeria</taxon>
        <taxon>Nitrososphaerales</taxon>
        <taxon>Nitrososphaeraceae</taxon>
        <taxon>Candidatus Nitrosocosmicus</taxon>
    </lineage>
</organism>
<protein>
    <submittedName>
        <fullName evidence="1">Uncharacterized protein</fullName>
    </submittedName>
</protein>
<sequence length="40" mass="4655">MIEVISAVLTLILRVDDLFKRKFSTNILQLNKVLQIVKKL</sequence>
<dbReference type="KEGG" id="nfn:NFRAN_0167"/>
<dbReference type="AlphaFoldDB" id="A0A484I5M2"/>
<gene>
    <name evidence="1" type="ORF">NFRAN_0167</name>
</gene>
<evidence type="ECO:0000313" key="1">
    <source>
        <dbReference type="EMBL" id="VFJ12488.1"/>
    </source>
</evidence>
<reference evidence="1 2" key="1">
    <citation type="submission" date="2019-02" db="EMBL/GenBank/DDBJ databases">
        <authorList>
            <person name="Lehtovirta-Morley E L."/>
        </authorList>
    </citation>
    <scope>NUCLEOTIDE SEQUENCE [LARGE SCALE GENOMIC DNA]</scope>
    <source>
        <strain evidence="1">NFRAN1</strain>
    </source>
</reference>
<dbReference type="EMBL" id="LR216287">
    <property type="protein sequence ID" value="VFJ12488.1"/>
    <property type="molecule type" value="Genomic_DNA"/>
</dbReference>
<proteinExistence type="predicted"/>